<feature type="region of interest" description="Disordered" evidence="5">
    <location>
        <begin position="712"/>
        <end position="785"/>
    </location>
</feature>
<evidence type="ECO:0000313" key="7">
    <source>
        <dbReference type="EMBL" id="EKC27099.1"/>
    </source>
</evidence>
<dbReference type="GO" id="GO:0005667">
    <property type="term" value="C:transcription regulator complex"/>
    <property type="evidence" value="ECO:0007669"/>
    <property type="project" value="TreeGrafter"/>
</dbReference>
<dbReference type="SUPFAM" id="SSF57716">
    <property type="entry name" value="Glucocorticoid receptor-like (DNA-binding domain)"/>
    <property type="match status" value="3"/>
</dbReference>
<dbReference type="GO" id="GO:0001666">
    <property type="term" value="P:response to hypoxia"/>
    <property type="evidence" value="ECO:0007669"/>
    <property type="project" value="TreeGrafter"/>
</dbReference>
<dbReference type="GO" id="GO:0003714">
    <property type="term" value="F:transcription corepressor activity"/>
    <property type="evidence" value="ECO:0007669"/>
    <property type="project" value="TreeGrafter"/>
</dbReference>
<dbReference type="FunFam" id="2.10.110.10:FF:000037">
    <property type="entry name" value="LIM domain-containing protein 1"/>
    <property type="match status" value="1"/>
</dbReference>
<gene>
    <name evidence="7" type="ORF">CGI_10014920</name>
</gene>
<dbReference type="CDD" id="cd09355">
    <property type="entry name" value="LIM2_Ajuba_like"/>
    <property type="match status" value="1"/>
</dbReference>
<dbReference type="InterPro" id="IPR047248">
    <property type="entry name" value="Ajuba-like_LIM3"/>
</dbReference>
<evidence type="ECO:0000256" key="5">
    <source>
        <dbReference type="SAM" id="MobiDB-lite"/>
    </source>
</evidence>
<keyword evidence="3" id="KW-0862">Zinc</keyword>
<dbReference type="GO" id="GO:0005912">
    <property type="term" value="C:adherens junction"/>
    <property type="evidence" value="ECO:0007669"/>
    <property type="project" value="TreeGrafter"/>
</dbReference>
<accession>K1Q762</accession>
<dbReference type="InterPro" id="IPR001781">
    <property type="entry name" value="Znf_LIM"/>
</dbReference>
<feature type="compositionally biased region" description="Polar residues" evidence="5">
    <location>
        <begin position="115"/>
        <end position="127"/>
    </location>
</feature>
<dbReference type="CDD" id="cd09352">
    <property type="entry name" value="LIM1_Ajuba_like"/>
    <property type="match status" value="1"/>
</dbReference>
<evidence type="ECO:0000259" key="6">
    <source>
        <dbReference type="PROSITE" id="PS50023"/>
    </source>
</evidence>
<sequence>MSENRNIVIGRTSYPAPGGSMLNQTISQMHMSQQIGMGNAQMMIGGTHASTCMYSGMVKPGSNYSSPRSSVGSGGDSKGSSPRTSLTNPPPPPPYDQRFGSPRSSLASPRSSISCTSYESKLSSPRTSLAGMSGVMLDKFPPSPRNSLVLDNYGQYHPNVSLGPTKNVYLLNDSRFNEPAPHAPPAYTDPRLRMHASHVSVSQMNNQNLNGSHFHKQMNGKLNYSMSGSGSMNSLPGSQGTPPAIPARIPLNSASSNKNFEVELAVLTQQLEDSMKMTGSQNFPGEQTVHKQPPPPYHGPHKTEPVPSLPPRNPRYTTASPNFIHTSQHHQQPLTSTSQTGFVTSTVPTHGKNPPSVAVRPQTQQIPFHVTAHHGKSVTDSIEQKVAALTQQLEDDMEKSPQGEYFGLNERFIYRELPQLLAVSVFQHAVQVFSDGRGQCFTCGERVAGATEACQAMGNLYHTRCFVCCSCGRTLRGKAFYNVHGKVYCEEDYLYSGFQQTAEKCCVCGHLIMEMVGRTLRGKAFYNVHGKVYCEEDYLYSGFQQTAEKCCVCGHLIMEMILQAMGKSYHPGCFRCCVCNDCLDGVPFTIDVDNKIYCIADYHRVYAPKCAACGQAITPVEGTEETVRVVSMDKDFHVDCYHCEDCGVQLTDEADKRCYPLDNHLFCHGCHIQRLQAQFPDEHFFYDPVTKNIQNTVTKDGKQRNSIAITPASLESYPQNLPPSLSHPQTMSKSDSPSSSVPASPAMMNGGSYNYLGRYDGYRPQPGPQVPSLKPGATRYQVTDL</sequence>
<evidence type="ECO:0000256" key="3">
    <source>
        <dbReference type="ARBA" id="ARBA00022833"/>
    </source>
</evidence>
<dbReference type="InterPro" id="IPR047172">
    <property type="entry name" value="Ajuba-like"/>
</dbReference>
<feature type="domain" description="LIM zinc-binding" evidence="6">
    <location>
        <begin position="438"/>
        <end position="499"/>
    </location>
</feature>
<dbReference type="Gene3D" id="2.10.110.10">
    <property type="entry name" value="Cysteine Rich Protein"/>
    <property type="match status" value="3"/>
</dbReference>
<feature type="domain" description="LIM zinc-binding" evidence="6">
    <location>
        <begin position="611"/>
        <end position="677"/>
    </location>
</feature>
<dbReference type="AlphaFoldDB" id="K1Q762"/>
<keyword evidence="2" id="KW-0677">Repeat</keyword>
<dbReference type="HOGENOM" id="CLU_357244_0_0_1"/>
<name>K1Q762_MAGGI</name>
<dbReference type="FunFam" id="2.10.110.10:FF:000028">
    <property type="entry name" value="LIM domain-containing protein 1"/>
    <property type="match status" value="1"/>
</dbReference>
<feature type="region of interest" description="Disordered" evidence="5">
    <location>
        <begin position="277"/>
        <end position="312"/>
    </location>
</feature>
<evidence type="ECO:0000256" key="2">
    <source>
        <dbReference type="ARBA" id="ARBA00022737"/>
    </source>
</evidence>
<dbReference type="PROSITE" id="PS50023">
    <property type="entry name" value="LIM_DOMAIN_2"/>
    <property type="match status" value="3"/>
</dbReference>
<dbReference type="EMBL" id="JH815744">
    <property type="protein sequence ID" value="EKC27099.1"/>
    <property type="molecule type" value="Genomic_DNA"/>
</dbReference>
<dbReference type="GO" id="GO:0005634">
    <property type="term" value="C:nucleus"/>
    <property type="evidence" value="ECO:0007669"/>
    <property type="project" value="TreeGrafter"/>
</dbReference>
<protein>
    <submittedName>
        <fullName evidence="7">Wilms tumor protein 1-interacting-like protein</fullName>
    </submittedName>
</protein>
<dbReference type="GO" id="GO:0000932">
    <property type="term" value="C:P-body"/>
    <property type="evidence" value="ECO:0007669"/>
    <property type="project" value="TreeGrafter"/>
</dbReference>
<feature type="compositionally biased region" description="Polar residues" evidence="5">
    <location>
        <begin position="716"/>
        <end position="731"/>
    </location>
</feature>
<feature type="region of interest" description="Disordered" evidence="5">
    <location>
        <begin position="61"/>
        <end position="127"/>
    </location>
</feature>
<keyword evidence="1" id="KW-0479">Metal-binding</keyword>
<evidence type="ECO:0000256" key="1">
    <source>
        <dbReference type="ARBA" id="ARBA00022723"/>
    </source>
</evidence>
<dbReference type="PANTHER" id="PTHR24219">
    <property type="entry name" value="LIM DOMAIN-CONTAINING PROTEIN JUB"/>
    <property type="match status" value="1"/>
</dbReference>
<dbReference type="GO" id="GO:0035331">
    <property type="term" value="P:negative regulation of hippo signaling"/>
    <property type="evidence" value="ECO:0007669"/>
    <property type="project" value="TreeGrafter"/>
</dbReference>
<dbReference type="PROSITE" id="PS00478">
    <property type="entry name" value="LIM_DOMAIN_1"/>
    <property type="match status" value="1"/>
</dbReference>
<dbReference type="CDD" id="cd09438">
    <property type="entry name" value="LIM3_Ajuba_like"/>
    <property type="match status" value="1"/>
</dbReference>
<dbReference type="Pfam" id="PF00412">
    <property type="entry name" value="LIM"/>
    <property type="match status" value="3"/>
</dbReference>
<dbReference type="SMART" id="SM00132">
    <property type="entry name" value="LIM"/>
    <property type="match status" value="4"/>
</dbReference>
<reference evidence="7" key="1">
    <citation type="journal article" date="2012" name="Nature">
        <title>The oyster genome reveals stress adaptation and complexity of shell formation.</title>
        <authorList>
            <person name="Zhang G."/>
            <person name="Fang X."/>
            <person name="Guo X."/>
            <person name="Li L."/>
            <person name="Luo R."/>
            <person name="Xu F."/>
            <person name="Yang P."/>
            <person name="Zhang L."/>
            <person name="Wang X."/>
            <person name="Qi H."/>
            <person name="Xiong Z."/>
            <person name="Que H."/>
            <person name="Xie Y."/>
            <person name="Holland P.W."/>
            <person name="Paps J."/>
            <person name="Zhu Y."/>
            <person name="Wu F."/>
            <person name="Chen Y."/>
            <person name="Wang J."/>
            <person name="Peng C."/>
            <person name="Meng J."/>
            <person name="Yang L."/>
            <person name="Liu J."/>
            <person name="Wen B."/>
            <person name="Zhang N."/>
            <person name="Huang Z."/>
            <person name="Zhu Q."/>
            <person name="Feng Y."/>
            <person name="Mount A."/>
            <person name="Hedgecock D."/>
            <person name="Xu Z."/>
            <person name="Liu Y."/>
            <person name="Domazet-Loso T."/>
            <person name="Du Y."/>
            <person name="Sun X."/>
            <person name="Zhang S."/>
            <person name="Liu B."/>
            <person name="Cheng P."/>
            <person name="Jiang X."/>
            <person name="Li J."/>
            <person name="Fan D."/>
            <person name="Wang W."/>
            <person name="Fu W."/>
            <person name="Wang T."/>
            <person name="Wang B."/>
            <person name="Zhang J."/>
            <person name="Peng Z."/>
            <person name="Li Y."/>
            <person name="Li N."/>
            <person name="Wang J."/>
            <person name="Chen M."/>
            <person name="He Y."/>
            <person name="Tan F."/>
            <person name="Song X."/>
            <person name="Zheng Q."/>
            <person name="Huang R."/>
            <person name="Yang H."/>
            <person name="Du X."/>
            <person name="Chen L."/>
            <person name="Yang M."/>
            <person name="Gaffney P.M."/>
            <person name="Wang S."/>
            <person name="Luo L."/>
            <person name="She Z."/>
            <person name="Ming Y."/>
            <person name="Huang W."/>
            <person name="Zhang S."/>
            <person name="Huang B."/>
            <person name="Zhang Y."/>
            <person name="Qu T."/>
            <person name="Ni P."/>
            <person name="Miao G."/>
            <person name="Wang J."/>
            <person name="Wang Q."/>
            <person name="Steinberg C.E."/>
            <person name="Wang H."/>
            <person name="Li N."/>
            <person name="Qian L."/>
            <person name="Zhang G."/>
            <person name="Li Y."/>
            <person name="Yang H."/>
            <person name="Liu X."/>
            <person name="Wang J."/>
            <person name="Yin Y."/>
            <person name="Wang J."/>
        </authorList>
    </citation>
    <scope>NUCLEOTIDE SEQUENCE [LARGE SCALE GENOMIC DNA]</scope>
    <source>
        <strain evidence="7">05x7-T-G4-1.051#20</strain>
    </source>
</reference>
<dbReference type="GO" id="GO:0046872">
    <property type="term" value="F:metal ion binding"/>
    <property type="evidence" value="ECO:0007669"/>
    <property type="project" value="UniProtKB-KW"/>
</dbReference>
<proteinExistence type="predicted"/>
<keyword evidence="4" id="KW-0440">LIM domain</keyword>
<feature type="domain" description="LIM zinc-binding" evidence="6">
    <location>
        <begin position="548"/>
        <end position="608"/>
    </location>
</feature>
<dbReference type="InterPro" id="IPR047245">
    <property type="entry name" value="Ajuba-like_LIM1"/>
</dbReference>
<dbReference type="InterPro" id="IPR047247">
    <property type="entry name" value="Ajuba-like_LIM2"/>
</dbReference>
<evidence type="ECO:0000256" key="4">
    <source>
        <dbReference type="ARBA" id="ARBA00023038"/>
    </source>
</evidence>
<organism evidence="7">
    <name type="scientific">Magallana gigas</name>
    <name type="common">Pacific oyster</name>
    <name type="synonym">Crassostrea gigas</name>
    <dbReference type="NCBI Taxonomy" id="29159"/>
    <lineage>
        <taxon>Eukaryota</taxon>
        <taxon>Metazoa</taxon>
        <taxon>Spiralia</taxon>
        <taxon>Lophotrochozoa</taxon>
        <taxon>Mollusca</taxon>
        <taxon>Bivalvia</taxon>
        <taxon>Autobranchia</taxon>
        <taxon>Pteriomorphia</taxon>
        <taxon>Ostreida</taxon>
        <taxon>Ostreoidea</taxon>
        <taxon>Ostreidae</taxon>
        <taxon>Magallana</taxon>
    </lineage>
</organism>
<dbReference type="InParanoid" id="K1Q762"/>
<dbReference type="PANTHER" id="PTHR24219:SF4">
    <property type="entry name" value="LIM DOMAIN-CONTAINING PROTEIN JUB"/>
    <property type="match status" value="1"/>
</dbReference>
<feature type="compositionally biased region" description="Low complexity" evidence="5">
    <location>
        <begin position="101"/>
        <end position="114"/>
    </location>
</feature>
<dbReference type="GO" id="GO:0007010">
    <property type="term" value="P:cytoskeleton organization"/>
    <property type="evidence" value="ECO:0007669"/>
    <property type="project" value="TreeGrafter"/>
</dbReference>
<feature type="compositionally biased region" description="Low complexity" evidence="5">
    <location>
        <begin position="732"/>
        <end position="745"/>
    </location>
</feature>